<keyword evidence="3" id="KW-1185">Reference proteome</keyword>
<gene>
    <name evidence="2" type="ORF">NMU03_12455</name>
</gene>
<evidence type="ECO:0000313" key="3">
    <source>
        <dbReference type="Proteomes" id="UP001060112"/>
    </source>
</evidence>
<dbReference type="PANTHER" id="PTHR30514">
    <property type="entry name" value="GLUCOKINASE"/>
    <property type="match status" value="1"/>
</dbReference>
<sequence>MTSIAKACNVSKASVSRFCRCIGLQDFLDLQILIKSYVSLTEHKFHYQHQNSHDLRDYVKSVTDKINQFNQNIDIKIILELVHDIHRYEKVSFLGMMQSGHILMNLQDDLASLRKFVYCTTDAVQIKDTIVNANENDLIIIFSARGYFFDIILPRIRILDKNHYPKIYFVTTNQLKKSKFVYKNIILDTNYNYSSSTILFQLLSNMIALEYYNRYEIE</sequence>
<reference evidence="2" key="1">
    <citation type="submission" date="2022-07" db="EMBL/GenBank/DDBJ databases">
        <title>Faecal culturing of patients with breast cancer.</title>
        <authorList>
            <person name="Teng N.M.Y."/>
            <person name="Kiu R."/>
            <person name="Evans R."/>
            <person name="Baker D.J."/>
            <person name="Zenner C."/>
            <person name="Robinson S.D."/>
            <person name="Hall L.J."/>
        </authorList>
    </citation>
    <scope>NUCLEOTIDE SEQUENCE</scope>
    <source>
        <strain evidence="2">LH1062</strain>
    </source>
</reference>
<accession>A0ABY5I336</accession>
<dbReference type="InterPro" id="IPR047640">
    <property type="entry name" value="RpiR-like"/>
</dbReference>
<organism evidence="2 3">
    <name type="scientific">Allocoprobacillus halotolerans</name>
    <dbReference type="NCBI Taxonomy" id="2944914"/>
    <lineage>
        <taxon>Bacteria</taxon>
        <taxon>Bacillati</taxon>
        <taxon>Bacillota</taxon>
        <taxon>Erysipelotrichia</taxon>
        <taxon>Erysipelotrichales</taxon>
        <taxon>Erysipelotrichaceae</taxon>
        <taxon>Allocoprobacillus</taxon>
    </lineage>
</organism>
<dbReference type="Gene3D" id="1.10.10.10">
    <property type="entry name" value="Winged helix-like DNA-binding domain superfamily/Winged helix DNA-binding domain"/>
    <property type="match status" value="1"/>
</dbReference>
<protein>
    <submittedName>
        <fullName evidence="2">MurR/RpiR family transcriptional regulator</fullName>
    </submittedName>
</protein>
<dbReference type="Gene3D" id="3.40.50.10490">
    <property type="entry name" value="Glucose-6-phosphate isomerase like protein, domain 1"/>
    <property type="match status" value="1"/>
</dbReference>
<dbReference type="InterPro" id="IPR009057">
    <property type="entry name" value="Homeodomain-like_sf"/>
</dbReference>
<feature type="domain" description="HTH rpiR-type" evidence="1">
    <location>
        <begin position="1"/>
        <end position="41"/>
    </location>
</feature>
<dbReference type="PROSITE" id="PS51071">
    <property type="entry name" value="HTH_RPIR"/>
    <property type="match status" value="1"/>
</dbReference>
<dbReference type="InterPro" id="IPR036388">
    <property type="entry name" value="WH-like_DNA-bd_sf"/>
</dbReference>
<dbReference type="Pfam" id="PF01418">
    <property type="entry name" value="HTH_6"/>
    <property type="match status" value="1"/>
</dbReference>
<dbReference type="SUPFAM" id="SSF46689">
    <property type="entry name" value="Homeodomain-like"/>
    <property type="match status" value="1"/>
</dbReference>
<dbReference type="EMBL" id="CP101620">
    <property type="protein sequence ID" value="UTY38458.1"/>
    <property type="molecule type" value="Genomic_DNA"/>
</dbReference>
<name>A0ABY5I336_9FIRM</name>
<dbReference type="SUPFAM" id="SSF53697">
    <property type="entry name" value="SIS domain"/>
    <property type="match status" value="1"/>
</dbReference>
<dbReference type="PANTHER" id="PTHR30514:SF1">
    <property type="entry name" value="HTH-TYPE TRANSCRIPTIONAL REGULATOR HEXR-RELATED"/>
    <property type="match status" value="1"/>
</dbReference>
<evidence type="ECO:0000313" key="2">
    <source>
        <dbReference type="EMBL" id="UTY38458.1"/>
    </source>
</evidence>
<dbReference type="InterPro" id="IPR000281">
    <property type="entry name" value="HTH_RpiR"/>
</dbReference>
<proteinExistence type="predicted"/>
<dbReference type="InterPro" id="IPR046348">
    <property type="entry name" value="SIS_dom_sf"/>
</dbReference>
<evidence type="ECO:0000259" key="1">
    <source>
        <dbReference type="PROSITE" id="PS51071"/>
    </source>
</evidence>
<dbReference type="Proteomes" id="UP001060112">
    <property type="component" value="Chromosome"/>
</dbReference>